<comment type="pathway">
    <text evidence="1">Lipid metabolism; fatty acid biosynthesis.</text>
</comment>
<dbReference type="SMART" id="SM00825">
    <property type="entry name" value="PKS_KS"/>
    <property type="match status" value="1"/>
</dbReference>
<evidence type="ECO:0000256" key="2">
    <source>
        <dbReference type="ARBA" id="ARBA00008467"/>
    </source>
</evidence>
<dbReference type="CDD" id="cd00834">
    <property type="entry name" value="KAS_I_II"/>
    <property type="match status" value="1"/>
</dbReference>
<dbReference type="InterPro" id="IPR020841">
    <property type="entry name" value="PKS_Beta-ketoAc_synthase_dom"/>
</dbReference>
<dbReference type="PROSITE" id="PS00606">
    <property type="entry name" value="KS3_1"/>
    <property type="match status" value="1"/>
</dbReference>
<dbReference type="Proteomes" id="UP001156601">
    <property type="component" value="Unassembled WGS sequence"/>
</dbReference>
<dbReference type="NCBIfam" id="NF006618">
    <property type="entry name" value="PRK09185.1"/>
    <property type="match status" value="1"/>
</dbReference>
<dbReference type="Pfam" id="PF02801">
    <property type="entry name" value="Ketoacyl-synt_C"/>
    <property type="match status" value="1"/>
</dbReference>
<dbReference type="InterPro" id="IPR000794">
    <property type="entry name" value="Beta-ketoacyl_synthase"/>
</dbReference>
<accession>A0AA37SZ70</accession>
<evidence type="ECO:0000256" key="1">
    <source>
        <dbReference type="ARBA" id="ARBA00005194"/>
    </source>
</evidence>
<dbReference type="Gene3D" id="3.40.47.10">
    <property type="match status" value="2"/>
</dbReference>
<dbReference type="EMBL" id="BSOT01000005">
    <property type="protein sequence ID" value="GLR70740.1"/>
    <property type="molecule type" value="Genomic_DNA"/>
</dbReference>
<evidence type="ECO:0000256" key="4">
    <source>
        <dbReference type="RuleBase" id="RU003694"/>
    </source>
</evidence>
<protein>
    <submittedName>
        <fullName evidence="6">Beta-ketoacyl-[acyl-carrier-protein] synthase II</fullName>
    </submittedName>
</protein>
<evidence type="ECO:0000259" key="5">
    <source>
        <dbReference type="PROSITE" id="PS52004"/>
    </source>
</evidence>
<dbReference type="RefSeq" id="WP_284217023.1">
    <property type="nucleotide sequence ID" value="NZ_BSOT01000005.1"/>
</dbReference>
<dbReference type="PANTHER" id="PTHR11712:SF320">
    <property type="entry name" value="BETA-KETOACYL SYNTHASE"/>
    <property type="match status" value="1"/>
</dbReference>
<reference evidence="6" key="2">
    <citation type="submission" date="2023-01" db="EMBL/GenBank/DDBJ databases">
        <title>Draft genome sequence of Agaribacter marinus strain NBRC 110023.</title>
        <authorList>
            <person name="Sun Q."/>
            <person name="Mori K."/>
        </authorList>
    </citation>
    <scope>NUCLEOTIDE SEQUENCE</scope>
    <source>
        <strain evidence="6">NBRC 110023</strain>
    </source>
</reference>
<reference evidence="6" key="1">
    <citation type="journal article" date="2014" name="Int. J. Syst. Evol. Microbiol.">
        <title>Complete genome sequence of Corynebacterium casei LMG S-19264T (=DSM 44701T), isolated from a smear-ripened cheese.</title>
        <authorList>
            <consortium name="US DOE Joint Genome Institute (JGI-PGF)"/>
            <person name="Walter F."/>
            <person name="Albersmeier A."/>
            <person name="Kalinowski J."/>
            <person name="Ruckert C."/>
        </authorList>
    </citation>
    <scope>NUCLEOTIDE SEQUENCE</scope>
    <source>
        <strain evidence="6">NBRC 110023</strain>
    </source>
</reference>
<dbReference type="SUPFAM" id="SSF53901">
    <property type="entry name" value="Thiolase-like"/>
    <property type="match status" value="1"/>
</dbReference>
<comment type="caution">
    <text evidence="6">The sequence shown here is derived from an EMBL/GenBank/DDBJ whole genome shotgun (WGS) entry which is preliminary data.</text>
</comment>
<dbReference type="GO" id="GO:0004315">
    <property type="term" value="F:3-oxoacyl-[acyl-carrier-protein] synthase activity"/>
    <property type="evidence" value="ECO:0007669"/>
    <property type="project" value="InterPro"/>
</dbReference>
<dbReference type="Pfam" id="PF00109">
    <property type="entry name" value="ketoacyl-synt"/>
    <property type="match status" value="1"/>
</dbReference>
<dbReference type="InterPro" id="IPR016039">
    <property type="entry name" value="Thiolase-like"/>
</dbReference>
<keyword evidence="3 4" id="KW-0808">Transferase</keyword>
<dbReference type="InterPro" id="IPR014031">
    <property type="entry name" value="Ketoacyl_synth_C"/>
</dbReference>
<dbReference type="GO" id="GO:0005829">
    <property type="term" value="C:cytosol"/>
    <property type="evidence" value="ECO:0007669"/>
    <property type="project" value="TreeGrafter"/>
</dbReference>
<evidence type="ECO:0000313" key="7">
    <source>
        <dbReference type="Proteomes" id="UP001156601"/>
    </source>
</evidence>
<dbReference type="GO" id="GO:0006633">
    <property type="term" value="P:fatty acid biosynthetic process"/>
    <property type="evidence" value="ECO:0007669"/>
    <property type="project" value="InterPro"/>
</dbReference>
<keyword evidence="7" id="KW-1185">Reference proteome</keyword>
<evidence type="ECO:0000256" key="3">
    <source>
        <dbReference type="ARBA" id="ARBA00022679"/>
    </source>
</evidence>
<name>A0AA37SZ70_9ALTE</name>
<evidence type="ECO:0000313" key="6">
    <source>
        <dbReference type="EMBL" id="GLR70740.1"/>
    </source>
</evidence>
<dbReference type="InterPro" id="IPR018201">
    <property type="entry name" value="Ketoacyl_synth_AS"/>
</dbReference>
<sequence>MTSTDIYLNDLGIICAVGTSVDEVRNNLVSSNTKMTYSRAFHQGEPLPIGIVDLELPKIPLTHNKWQSRNNQMALFAFQQIVKTVDEMVSLYGRARVGVVIGTSTSGIDGTERAISCKMASGEMPDTFDYGQQEMGAPAQFIAEVAKLTGPAYGISTACSSGAKALASAKRLIEAGICDAVIAGGVDTMCKLTVQGFSALQAVSNELCAPFSADRKGINIGEGAALFVVSKKQATIALLGYGESSDAHHISAPEPKGVGAIQCMRESLKMAELSPEQIAYINLHGTATQLNDQMESTAVNTVFGEHVLCSSTKPFTGHTLGAAGAIEAGICYSVLGGSGKPSYIPVQINTPTLDPSLAKINLASNEKCESVDVSDIKYVLSNSFAFGGNNISLVLGRNK</sequence>
<feature type="domain" description="Ketosynthase family 3 (KS3)" evidence="5">
    <location>
        <begin position="1"/>
        <end position="397"/>
    </location>
</feature>
<dbReference type="InterPro" id="IPR014030">
    <property type="entry name" value="Ketoacyl_synth_N"/>
</dbReference>
<dbReference type="PROSITE" id="PS52004">
    <property type="entry name" value="KS3_2"/>
    <property type="match status" value="1"/>
</dbReference>
<gene>
    <name evidence="6" type="ORF">GCM10007852_16480</name>
</gene>
<dbReference type="PANTHER" id="PTHR11712">
    <property type="entry name" value="POLYKETIDE SYNTHASE-RELATED"/>
    <property type="match status" value="1"/>
</dbReference>
<proteinExistence type="inferred from homology"/>
<organism evidence="6 7">
    <name type="scientific">Agaribacter marinus</name>
    <dbReference type="NCBI Taxonomy" id="1431249"/>
    <lineage>
        <taxon>Bacteria</taxon>
        <taxon>Pseudomonadati</taxon>
        <taxon>Pseudomonadota</taxon>
        <taxon>Gammaproteobacteria</taxon>
        <taxon>Alteromonadales</taxon>
        <taxon>Alteromonadaceae</taxon>
        <taxon>Agaribacter</taxon>
    </lineage>
</organism>
<comment type="similarity">
    <text evidence="2 4">Belongs to the thiolase-like superfamily. Beta-ketoacyl-ACP synthases family.</text>
</comment>
<dbReference type="AlphaFoldDB" id="A0AA37SZ70"/>